<name>A0A409VZF4_9AGAR</name>
<organism evidence="2 3">
    <name type="scientific">Gymnopilus dilepis</name>
    <dbReference type="NCBI Taxonomy" id="231916"/>
    <lineage>
        <taxon>Eukaryota</taxon>
        <taxon>Fungi</taxon>
        <taxon>Dikarya</taxon>
        <taxon>Basidiomycota</taxon>
        <taxon>Agaricomycotina</taxon>
        <taxon>Agaricomycetes</taxon>
        <taxon>Agaricomycetidae</taxon>
        <taxon>Agaricales</taxon>
        <taxon>Agaricineae</taxon>
        <taxon>Hymenogastraceae</taxon>
        <taxon>Gymnopilus</taxon>
    </lineage>
</organism>
<dbReference type="InParanoid" id="A0A409VZF4"/>
<proteinExistence type="predicted"/>
<evidence type="ECO:0000313" key="3">
    <source>
        <dbReference type="Proteomes" id="UP000284706"/>
    </source>
</evidence>
<keyword evidence="3" id="KW-1185">Reference proteome</keyword>
<dbReference type="Proteomes" id="UP000284706">
    <property type="component" value="Unassembled WGS sequence"/>
</dbReference>
<reference evidence="2 3" key="1">
    <citation type="journal article" date="2018" name="Evol. Lett.">
        <title>Horizontal gene cluster transfer increased hallucinogenic mushroom diversity.</title>
        <authorList>
            <person name="Reynolds H.T."/>
            <person name="Vijayakumar V."/>
            <person name="Gluck-Thaler E."/>
            <person name="Korotkin H.B."/>
            <person name="Matheny P.B."/>
            <person name="Slot J.C."/>
        </authorList>
    </citation>
    <scope>NUCLEOTIDE SEQUENCE [LARGE SCALE GENOMIC DNA]</scope>
    <source>
        <strain evidence="2 3">SRW20</strain>
    </source>
</reference>
<dbReference type="AlphaFoldDB" id="A0A409VZF4"/>
<sequence length="107" mass="11944">MHRLTTNEQNLAPTSDHLERFPHLLHLRHPQLQHPHIQHQHHRQPLAQRLLRHASNTIYVTRNILRHTPNIKTQDQSAAPDGGDVAAASSAPNATLEAPPGAGLDEL</sequence>
<dbReference type="EMBL" id="NHYE01005494">
    <property type="protein sequence ID" value="PPQ71638.1"/>
    <property type="molecule type" value="Genomic_DNA"/>
</dbReference>
<gene>
    <name evidence="2" type="ORF">CVT26_010599</name>
</gene>
<evidence type="ECO:0000313" key="2">
    <source>
        <dbReference type="EMBL" id="PPQ71638.1"/>
    </source>
</evidence>
<comment type="caution">
    <text evidence="2">The sequence shown here is derived from an EMBL/GenBank/DDBJ whole genome shotgun (WGS) entry which is preliminary data.</text>
</comment>
<protein>
    <submittedName>
        <fullName evidence="2">Uncharacterized protein</fullName>
    </submittedName>
</protein>
<accession>A0A409VZF4</accession>
<feature type="region of interest" description="Disordered" evidence="1">
    <location>
        <begin position="68"/>
        <end position="107"/>
    </location>
</feature>
<evidence type="ECO:0000256" key="1">
    <source>
        <dbReference type="SAM" id="MobiDB-lite"/>
    </source>
</evidence>